<evidence type="ECO:0000313" key="1">
    <source>
        <dbReference type="EMBL" id="SUS06955.1"/>
    </source>
</evidence>
<dbReference type="AlphaFoldDB" id="A0A380TES4"/>
<reference evidence="1" key="1">
    <citation type="submission" date="2018-07" db="EMBL/GenBank/DDBJ databases">
        <authorList>
            <person name="Quirk P.G."/>
            <person name="Krulwich T.A."/>
        </authorList>
    </citation>
    <scope>NUCLEOTIDE SEQUENCE</scope>
</reference>
<dbReference type="EMBL" id="UIDG01000281">
    <property type="protein sequence ID" value="SUS06955.1"/>
    <property type="molecule type" value="Genomic_DNA"/>
</dbReference>
<proteinExistence type="predicted"/>
<sequence length="140" mass="15501">MRRLCKPGAGDRVCREHPGRGRLLRRPLGRRCRRSPLPGRRGAGAKPGLVVGARVLRPRMTVGGDLRAFPVVEMADALSQPVMAGGGRPSTACCKQRFDFERIIFAQALSAKRHHPRQQLRCFPIRDAARSALRVLCTAR</sequence>
<organism evidence="1">
    <name type="scientific">metagenome</name>
    <dbReference type="NCBI Taxonomy" id="256318"/>
    <lineage>
        <taxon>unclassified sequences</taxon>
        <taxon>metagenomes</taxon>
    </lineage>
</organism>
<accession>A0A380TES4</accession>
<gene>
    <name evidence="1" type="ORF">DF3PB_3510003</name>
</gene>
<name>A0A380TES4_9ZZZZ</name>
<protein>
    <submittedName>
        <fullName evidence="1">Uncharacterized protein</fullName>
    </submittedName>
</protein>